<reference evidence="3" key="1">
    <citation type="submission" date="2021-02" db="EMBL/GenBank/DDBJ databases">
        <title>Natronoglycomyces albus gen. nov., sp. nov, a haloalkaliphilic actinobacterium from a soda solonchak soil.</title>
        <authorList>
            <person name="Sorokin D.Y."/>
            <person name="Khijniak T.V."/>
            <person name="Zakharycheva A.P."/>
            <person name="Boueva O.V."/>
            <person name="Ariskina E.V."/>
            <person name="Hahnke R.L."/>
            <person name="Bunk B."/>
            <person name="Sproer C."/>
            <person name="Schumann P."/>
            <person name="Evtushenko L.I."/>
            <person name="Kublanov I.V."/>
        </authorList>
    </citation>
    <scope>NUCLEOTIDE SEQUENCE</scope>
    <source>
        <strain evidence="3">DSM 106290</strain>
    </source>
</reference>
<accession>A0A895XQF5</accession>
<organism evidence="3 4">
    <name type="scientific">Natronoglycomyces albus</name>
    <dbReference type="NCBI Taxonomy" id="2811108"/>
    <lineage>
        <taxon>Bacteria</taxon>
        <taxon>Bacillati</taxon>
        <taxon>Actinomycetota</taxon>
        <taxon>Actinomycetes</taxon>
        <taxon>Glycomycetales</taxon>
        <taxon>Glycomycetaceae</taxon>
        <taxon>Natronoglycomyces</taxon>
    </lineage>
</organism>
<feature type="transmembrane region" description="Helical" evidence="2">
    <location>
        <begin position="385"/>
        <end position="408"/>
    </location>
</feature>
<feature type="transmembrane region" description="Helical" evidence="2">
    <location>
        <begin position="141"/>
        <end position="161"/>
    </location>
</feature>
<keyword evidence="2" id="KW-0812">Transmembrane</keyword>
<keyword evidence="2" id="KW-1133">Transmembrane helix</keyword>
<evidence type="ECO:0000313" key="4">
    <source>
        <dbReference type="Proteomes" id="UP000662939"/>
    </source>
</evidence>
<keyword evidence="4" id="KW-1185">Reference proteome</keyword>
<evidence type="ECO:0000256" key="1">
    <source>
        <dbReference type="SAM" id="MobiDB-lite"/>
    </source>
</evidence>
<evidence type="ECO:0000256" key="2">
    <source>
        <dbReference type="SAM" id="Phobius"/>
    </source>
</evidence>
<gene>
    <name evidence="3" type="ORF">JQS30_13590</name>
</gene>
<dbReference type="KEGG" id="nav:JQS30_13590"/>
<evidence type="ECO:0000313" key="3">
    <source>
        <dbReference type="EMBL" id="QSB04786.1"/>
    </source>
</evidence>
<feature type="transmembrane region" description="Helical" evidence="2">
    <location>
        <begin position="211"/>
        <end position="235"/>
    </location>
</feature>
<dbReference type="InterPro" id="IPR045931">
    <property type="entry name" value="DUF6350"/>
</dbReference>
<name>A0A895XQF5_9ACTN</name>
<feature type="compositionally biased region" description="Basic residues" evidence="1">
    <location>
        <begin position="26"/>
        <end position="38"/>
    </location>
</feature>
<dbReference type="Proteomes" id="UP000662939">
    <property type="component" value="Chromosome"/>
</dbReference>
<dbReference type="RefSeq" id="WP_213170785.1">
    <property type="nucleotide sequence ID" value="NZ_CP070496.1"/>
</dbReference>
<sequence>MDTAKPEDTGTQQETVAIGGVSARSKPSRKGGPKRGGNRARSLFSAAAATLGWNLAVVAAPLLLLIVLAWWLTERMAEVDTVIATAGTIWIAGHGAPVVIDELPISLTPLLLTLVIAWRLSRVGAHTIRAIGGRDAAAVRAVVLATSLLYIAVFAAVVAYSNREPFTIEILPALAYAVPLAILSLWWGAANESGVLHEGWMRASLWLRRGLRTGSLAAIALIACGAAVAGVSVAVNGGSVGESLTGYENGEWAVGLLCLLYLPNIAIWSATYIIGPGFAVGDGTIVQVTDVTLNPLPPLPWFAALPAEPLHEYGTALLGLPLVIGALLGILLTYRSPDLRLPRVITAALIAALTTGALIAVLSWAASGSTGTGLLAQLGPHPWHAAGIVTAEMALAVLAAALVARLFAVHRRAEEAEAVRRDTVVIPSPADSPEQR</sequence>
<dbReference type="AlphaFoldDB" id="A0A895XQF5"/>
<feature type="transmembrane region" description="Helical" evidence="2">
    <location>
        <begin position="344"/>
        <end position="365"/>
    </location>
</feature>
<protein>
    <submittedName>
        <fullName evidence="3">Uncharacterized protein</fullName>
    </submittedName>
</protein>
<feature type="transmembrane region" description="Helical" evidence="2">
    <location>
        <begin position="313"/>
        <end position="332"/>
    </location>
</feature>
<dbReference type="Pfam" id="PF19877">
    <property type="entry name" value="DUF6350"/>
    <property type="match status" value="1"/>
</dbReference>
<dbReference type="EMBL" id="CP070496">
    <property type="protein sequence ID" value="QSB04786.1"/>
    <property type="molecule type" value="Genomic_DNA"/>
</dbReference>
<proteinExistence type="predicted"/>
<keyword evidence="2" id="KW-0472">Membrane</keyword>
<feature type="region of interest" description="Disordered" evidence="1">
    <location>
        <begin position="1"/>
        <end position="39"/>
    </location>
</feature>
<feature type="transmembrane region" description="Helical" evidence="2">
    <location>
        <begin position="173"/>
        <end position="190"/>
    </location>
</feature>
<feature type="transmembrane region" description="Helical" evidence="2">
    <location>
        <begin position="43"/>
        <end position="72"/>
    </location>
</feature>